<dbReference type="InterPro" id="IPR050824">
    <property type="entry name" value="Thiol_disulfide_DsbA"/>
</dbReference>
<dbReference type="Gene3D" id="3.40.30.10">
    <property type="entry name" value="Glutaredoxin"/>
    <property type="match status" value="1"/>
</dbReference>
<dbReference type="InterPro" id="IPR036249">
    <property type="entry name" value="Thioredoxin-like_sf"/>
</dbReference>
<comment type="caution">
    <text evidence="2">The sequence shown here is derived from an EMBL/GenBank/DDBJ whole genome shotgun (WGS) entry which is preliminary data.</text>
</comment>
<sequence>MACINRLIPLKGGVASPLLLIICLLSWPVKAIESFQAGTHYRVLVSELQNTPEQAIELEYWFWFGCASCQLFNQNLPRLQAEDTAWQQIPAQLRSSWYFHAKGFYVAQQQPQAEQLLAQLEQTLAADPTSLSDIDSLTAWFVEQGVELNTAEQQLLSPLLNEQLEQQVARQQALEIRGVPTLIIGGQYLIDAGMVSSLEEYLAVAEYLLGLVRQQREEAGFAWPDEELLPAEPVAASTH</sequence>
<dbReference type="InterPro" id="IPR001853">
    <property type="entry name" value="DSBA-like_thioredoxin_dom"/>
</dbReference>
<proteinExistence type="predicted"/>
<evidence type="ECO:0000259" key="1">
    <source>
        <dbReference type="Pfam" id="PF01323"/>
    </source>
</evidence>
<evidence type="ECO:0000313" key="2">
    <source>
        <dbReference type="EMBL" id="MBW8190071.1"/>
    </source>
</evidence>
<protein>
    <submittedName>
        <fullName evidence="2">DsbA family protein</fullName>
    </submittedName>
</protein>
<evidence type="ECO:0000313" key="3">
    <source>
        <dbReference type="Proteomes" id="UP001166251"/>
    </source>
</evidence>
<dbReference type="RefSeq" id="WP_220102737.1">
    <property type="nucleotide sequence ID" value="NZ_JAHZSS010000002.1"/>
</dbReference>
<reference evidence="2" key="1">
    <citation type="submission" date="2021-07" db="EMBL/GenBank/DDBJ databases">
        <title>Neiella marina sp. nov., isolated from the intestinal content of sea cucumber Apostichopus japonicus.</title>
        <authorList>
            <person name="Bai X."/>
        </authorList>
    </citation>
    <scope>NUCLEOTIDE SEQUENCE</scope>
    <source>
        <strain evidence="2">126</strain>
    </source>
</reference>
<keyword evidence="3" id="KW-1185">Reference proteome</keyword>
<dbReference type="Proteomes" id="UP001166251">
    <property type="component" value="Unassembled WGS sequence"/>
</dbReference>
<gene>
    <name evidence="2" type="ORF">K0504_03405</name>
</gene>
<feature type="domain" description="DSBA-like thioredoxin" evidence="1">
    <location>
        <begin position="102"/>
        <end position="202"/>
    </location>
</feature>
<dbReference type="SUPFAM" id="SSF52833">
    <property type="entry name" value="Thioredoxin-like"/>
    <property type="match status" value="1"/>
</dbReference>
<dbReference type="PANTHER" id="PTHR35891">
    <property type="entry name" value="THIOL:DISULFIDE INTERCHANGE PROTEIN DSBA"/>
    <property type="match status" value="1"/>
</dbReference>
<dbReference type="PANTHER" id="PTHR35891:SF2">
    <property type="entry name" value="THIOL:DISULFIDE INTERCHANGE PROTEIN DSBA"/>
    <property type="match status" value="1"/>
</dbReference>
<name>A0ABS7ECK5_9GAMM</name>
<organism evidence="2 3">
    <name type="scientific">Neiella holothuriorum</name>
    <dbReference type="NCBI Taxonomy" id="2870530"/>
    <lineage>
        <taxon>Bacteria</taxon>
        <taxon>Pseudomonadati</taxon>
        <taxon>Pseudomonadota</taxon>
        <taxon>Gammaproteobacteria</taxon>
        <taxon>Alteromonadales</taxon>
        <taxon>Echinimonadaceae</taxon>
        <taxon>Neiella</taxon>
    </lineage>
</organism>
<dbReference type="Pfam" id="PF01323">
    <property type="entry name" value="DSBA"/>
    <property type="match status" value="1"/>
</dbReference>
<accession>A0ABS7ECK5</accession>
<dbReference type="EMBL" id="JAHZSS010000002">
    <property type="protein sequence ID" value="MBW8190071.1"/>
    <property type="molecule type" value="Genomic_DNA"/>
</dbReference>